<keyword evidence="1" id="KW-1133">Transmembrane helix</keyword>
<evidence type="ECO:0000259" key="2">
    <source>
        <dbReference type="Pfam" id="PF20237"/>
    </source>
</evidence>
<evidence type="ECO:0000256" key="1">
    <source>
        <dbReference type="SAM" id="Phobius"/>
    </source>
</evidence>
<feature type="transmembrane region" description="Helical" evidence="1">
    <location>
        <begin position="230"/>
        <end position="256"/>
    </location>
</feature>
<sequence length="324" mass="37427">MSTPPPCEIDENMKEEIHELIAQIRFDPNSLLPVRPDGITDEQCRQGCPDEKTEHYLKYLRGIKVELHPKGYPQLAAVIASDERFMLYRRFGFLQARLLLNKKDQMRALESQLEHIDQYYGRKDPRRLCSQEACNVLDDEYRKLLAEIEKKYNEYVQLLTHAKTLASFDSPKTTDYLRLKGYFDRKAPVCNKDQRFILQKENPITLKPTRDNSWLHTVIEQIPQRFPGRLTLCIFCTTHQLLFWLHYIPICILWYLCQTSTPSSANNGISVAVLLVFTSIFSTVISLFTCAKRHQVLAAAAAYFAVLVLFIGNVETVGEMFLAG</sequence>
<keyword evidence="4" id="KW-1185">Reference proteome</keyword>
<comment type="caution">
    <text evidence="3">The sequence shown here is derived from an EMBL/GenBank/DDBJ whole genome shotgun (WGS) entry which is preliminary data.</text>
</comment>
<proteinExistence type="predicted"/>
<dbReference type="STRING" id="38488.A0A4Y8CW45"/>
<keyword evidence="1" id="KW-0472">Membrane</keyword>
<dbReference type="PANTHER" id="PTHR34502">
    <property type="entry name" value="DUF6594 DOMAIN-CONTAINING PROTEIN-RELATED"/>
    <property type="match status" value="1"/>
</dbReference>
<evidence type="ECO:0000313" key="4">
    <source>
        <dbReference type="Proteomes" id="UP000297299"/>
    </source>
</evidence>
<accession>A0A4Y8CW45</accession>
<reference evidence="3 4" key="1">
    <citation type="submission" date="2017-11" db="EMBL/GenBank/DDBJ databases">
        <title>Comparative genomics of Botrytis spp.</title>
        <authorList>
            <person name="Valero-Jimenez C.A."/>
            <person name="Tapia P."/>
            <person name="Veloso J."/>
            <person name="Silva-Moreno E."/>
            <person name="Staats M."/>
            <person name="Valdes J.H."/>
            <person name="Van Kan J.A.L."/>
        </authorList>
    </citation>
    <scope>NUCLEOTIDE SEQUENCE [LARGE SCALE GENOMIC DNA]</scope>
    <source>
        <strain evidence="3 4">MUCL2830</strain>
    </source>
</reference>
<protein>
    <recommendedName>
        <fullName evidence="2">DUF6594 domain-containing protein</fullName>
    </recommendedName>
</protein>
<dbReference type="AlphaFoldDB" id="A0A4Y8CW45"/>
<dbReference type="OrthoDB" id="3533814at2759"/>
<name>A0A4Y8CW45_9HELO</name>
<dbReference type="Proteomes" id="UP000297299">
    <property type="component" value="Unassembled WGS sequence"/>
</dbReference>
<feature type="transmembrane region" description="Helical" evidence="1">
    <location>
        <begin position="296"/>
        <end position="314"/>
    </location>
</feature>
<organism evidence="3 4">
    <name type="scientific">Botryotinia calthae</name>
    <dbReference type="NCBI Taxonomy" id="38488"/>
    <lineage>
        <taxon>Eukaryota</taxon>
        <taxon>Fungi</taxon>
        <taxon>Dikarya</taxon>
        <taxon>Ascomycota</taxon>
        <taxon>Pezizomycotina</taxon>
        <taxon>Leotiomycetes</taxon>
        <taxon>Helotiales</taxon>
        <taxon>Sclerotiniaceae</taxon>
        <taxon>Botryotinia</taxon>
    </lineage>
</organism>
<evidence type="ECO:0000313" key="3">
    <source>
        <dbReference type="EMBL" id="TEY45869.1"/>
    </source>
</evidence>
<dbReference type="PANTHER" id="PTHR34502:SF3">
    <property type="entry name" value="DUF6594 DOMAIN-CONTAINING PROTEIN"/>
    <property type="match status" value="1"/>
</dbReference>
<dbReference type="EMBL" id="PHWZ01000325">
    <property type="protein sequence ID" value="TEY45869.1"/>
    <property type="molecule type" value="Genomic_DNA"/>
</dbReference>
<feature type="transmembrane region" description="Helical" evidence="1">
    <location>
        <begin position="268"/>
        <end position="289"/>
    </location>
</feature>
<feature type="domain" description="DUF6594" evidence="2">
    <location>
        <begin position="72"/>
        <end position="308"/>
    </location>
</feature>
<keyword evidence="1" id="KW-0812">Transmembrane</keyword>
<dbReference type="Pfam" id="PF20237">
    <property type="entry name" value="DUF6594"/>
    <property type="match status" value="1"/>
</dbReference>
<gene>
    <name evidence="3" type="ORF">BOTCAL_0326g00140</name>
</gene>
<dbReference type="InterPro" id="IPR046529">
    <property type="entry name" value="DUF6594"/>
</dbReference>